<dbReference type="STRING" id="649764.HMPREF0762_00061"/>
<dbReference type="HOGENOM" id="CLU_2939349_0_0_11"/>
<gene>
    <name evidence="1" type="ORF">HMPREF0762_00061</name>
</gene>
<protein>
    <submittedName>
        <fullName evidence="1">Uncharacterized protein</fullName>
    </submittedName>
</protein>
<evidence type="ECO:0000313" key="1">
    <source>
        <dbReference type="EMBL" id="EEZ61975.1"/>
    </source>
</evidence>
<dbReference type="Proteomes" id="UP000006001">
    <property type="component" value="Unassembled WGS sequence"/>
</dbReference>
<evidence type="ECO:0000313" key="2">
    <source>
        <dbReference type="Proteomes" id="UP000006001"/>
    </source>
</evidence>
<reference evidence="1" key="1">
    <citation type="submission" date="2009-10" db="EMBL/GenBank/DDBJ databases">
        <authorList>
            <person name="Weinstock G."/>
            <person name="Sodergren E."/>
            <person name="Clifton S."/>
            <person name="Fulton L."/>
            <person name="Fulton B."/>
            <person name="Courtney L."/>
            <person name="Fronick C."/>
            <person name="Harrison M."/>
            <person name="Strong C."/>
            <person name="Farmer C."/>
            <person name="Delahaunty K."/>
            <person name="Markovic C."/>
            <person name="Hall O."/>
            <person name="Minx P."/>
            <person name="Tomlinson C."/>
            <person name="Mitreva M."/>
            <person name="Nelson J."/>
            <person name="Hou S."/>
            <person name="Wollam A."/>
            <person name="Pepin K.H."/>
            <person name="Johnson M."/>
            <person name="Bhonagiri V."/>
            <person name="Nash W.E."/>
            <person name="Warren W."/>
            <person name="Chinwalla A."/>
            <person name="Mardis E.R."/>
            <person name="Wilson R.K."/>
        </authorList>
    </citation>
    <scope>NUCLEOTIDE SEQUENCE [LARGE SCALE GENOMIC DNA]</scope>
    <source>
        <strain evidence="1">ATCC 700122</strain>
    </source>
</reference>
<comment type="caution">
    <text evidence="1">The sequence shown here is derived from an EMBL/GenBank/DDBJ whole genome shotgun (WGS) entry which is preliminary data.</text>
</comment>
<name>D0WE37_SLAES</name>
<organism evidence="1 2">
    <name type="scientific">Slackia exigua (strain ATCC 700122 / DSM 15923 / CIP 105133 / JCM 11022 / KCTC 5966 / S-7)</name>
    <dbReference type="NCBI Taxonomy" id="649764"/>
    <lineage>
        <taxon>Bacteria</taxon>
        <taxon>Bacillati</taxon>
        <taxon>Actinomycetota</taxon>
        <taxon>Coriobacteriia</taxon>
        <taxon>Eggerthellales</taxon>
        <taxon>Eggerthellaceae</taxon>
        <taxon>Slackia</taxon>
    </lineage>
</organism>
<proteinExistence type="predicted"/>
<accession>D0WE37</accession>
<dbReference type="AlphaFoldDB" id="D0WE37"/>
<sequence>MHLPFVPARRRAHSRSLWACRASSCSASAFPLFYRLPHAHSGIGHAMHTPSVHASCTARR</sequence>
<keyword evidence="2" id="KW-1185">Reference proteome</keyword>
<dbReference type="EMBL" id="ACUX02000004">
    <property type="protein sequence ID" value="EEZ61975.1"/>
    <property type="molecule type" value="Genomic_DNA"/>
</dbReference>